<dbReference type="Pfam" id="PF11397">
    <property type="entry name" value="GlcNAc"/>
    <property type="match status" value="2"/>
</dbReference>
<gene>
    <name evidence="1" type="ORF">MCOM1403_LOCUS9783</name>
</gene>
<accession>A0A7S0NMW4</accession>
<dbReference type="PANTHER" id="PTHR34496">
    <property type="entry name" value="GLCNAC TRANSFERASE-RELATED"/>
    <property type="match status" value="1"/>
</dbReference>
<dbReference type="SUPFAM" id="SSF53448">
    <property type="entry name" value="Nucleotide-diphospho-sugar transferases"/>
    <property type="match status" value="1"/>
</dbReference>
<name>A0A7S0NMW4_MICPS</name>
<dbReference type="PANTHER" id="PTHR34496:SF10">
    <property type="entry name" value="GLCNAC TRANSFERASE"/>
    <property type="match status" value="1"/>
</dbReference>
<organism evidence="1">
    <name type="scientific">Micromonas pusilla</name>
    <name type="common">Picoplanktonic green alga</name>
    <name type="synonym">Chromulina pusilla</name>
    <dbReference type="NCBI Taxonomy" id="38833"/>
    <lineage>
        <taxon>Eukaryota</taxon>
        <taxon>Viridiplantae</taxon>
        <taxon>Chlorophyta</taxon>
        <taxon>Mamiellophyceae</taxon>
        <taxon>Mamiellales</taxon>
        <taxon>Mamiellaceae</taxon>
        <taxon>Micromonas</taxon>
    </lineage>
</organism>
<sequence>MTSKSDIDSQAKEANAISLCAKKRVIKCHAIHIFIGIALSVLLASSKSLRESNRIGGETVVVLDNETSIFVGIASYVDSELDRTLELLFAQAKEPARVHVGVVLQEHQKIRDSFPLMRWRNHRNVRMLEFEPKVSHGAGWARSKIATLYRGEKYYLQLDSHHMFVRSWDVVCIELLNQLAAKVPKPILTTYLTSYPGDAKDVSELVRQLPWRITAGYWMKPFRGILPKKIQYLPLPIPKHILMTTNGDPQPTPFLSAHFVFVHATWLKEVPYDPLMYFDGEEDSLAMRSYTNGYDMFYPTVHIAFHLYERKNSTKHWHDHPEMFKEMSMNSMIRLKAIIQTRGGVAGDWQKLGLYGLGAARSIVDYQRFAGVDYTRMYITSRARYGETLGKQPTGMVPRLWVHKDGHFQMTKRENNTEFWEEWKHGEAVEGKVDKNGERLHAEAFIVTSKWMVISRDAMPPRPNLNMIDVSRGIEMQLTPEGCFYRYPNSTDFGLNWTFMAYGHWM</sequence>
<dbReference type="EMBL" id="HBEQ01012142">
    <property type="protein sequence ID" value="CAD8522765.1"/>
    <property type="molecule type" value="Transcribed_RNA"/>
</dbReference>
<dbReference type="InterPro" id="IPR021067">
    <property type="entry name" value="Glycosyltransferase"/>
</dbReference>
<proteinExistence type="predicted"/>
<dbReference type="InterPro" id="IPR029044">
    <property type="entry name" value="Nucleotide-diphossugar_trans"/>
</dbReference>
<reference evidence="1" key="1">
    <citation type="submission" date="2021-01" db="EMBL/GenBank/DDBJ databases">
        <authorList>
            <person name="Corre E."/>
            <person name="Pelletier E."/>
            <person name="Niang G."/>
            <person name="Scheremetjew M."/>
            <person name="Finn R."/>
            <person name="Kale V."/>
            <person name="Holt S."/>
            <person name="Cochrane G."/>
            <person name="Meng A."/>
            <person name="Brown T."/>
            <person name="Cohen L."/>
        </authorList>
    </citation>
    <scope>NUCLEOTIDE SEQUENCE</scope>
    <source>
        <strain evidence="1">CCMP1723</strain>
    </source>
</reference>
<dbReference type="AlphaFoldDB" id="A0A7S0NMW4"/>
<protein>
    <submittedName>
        <fullName evidence="1">Uncharacterized protein</fullName>
    </submittedName>
</protein>
<evidence type="ECO:0000313" key="1">
    <source>
        <dbReference type="EMBL" id="CAD8522765.1"/>
    </source>
</evidence>